<dbReference type="OrthoDB" id="505641at2"/>
<proteinExistence type="predicted"/>
<sequence length="664" mass="71818">MARKKTVLSALKWDLVLLGIIVLGAGLVMALEHPHFEPATSEMTTGSRPPDRIEGDVLLLLPDSPAAAAHDFSELDCSYGWYNSLWQQFGSFATALNRNLSPEMLAGRSVVIVPKRVAEAMPATGISALAGFARTGGQVIVEQPGSGWEHLTGLSTQGKLRQARAITAIDGLQVHGAMRRHLPNTPLIGSLLPTPALANFPGGPTLLEVDAQPGLTVNPLGRGQVYTFLFNFGCTITGLQQGKPTEAMRFGHEPGQQRLPVDARAADERMLTSHVPYSDLLERAVFNRLSKMRPLPRLWMFPGQKAGSLMLSHPTPSHLRAAIGYADFARQDHGSSTVFVASDLVTPTETNLLKQAGAEVGLLWTVGEQRAPITEAVGVGAIRPILRELSLAEQRLQLANTLVGAANSAPGDADITMGRVEGSLFDNDWATTFRQLRRAGMKLDASFGPTDPEHYGYLFGSGFPFYPIDGRGLPVPLLEFPFLLEGANANTERLDRILANSEAYFHQPVHVSLPADAMRTAPAAGILLTFKDAFKMAEARNHWVTTLAEFYDFLSARRQSVLTSQWAPEHRRLTISVHMIGARVASMEGGANAGVAFPRVYDGQEVERVEIDNAEISLRRLATTGDGYERIVEVTPGHHTISVFYKMPPAAGDPAAGEAEAPAN</sequence>
<accession>A0A2Z4FM53</accession>
<reference evidence="1 2" key="1">
    <citation type="submission" date="2018-06" db="EMBL/GenBank/DDBJ databases">
        <title>Lujinxingia sediminis gen. nov. sp. nov., a new facultative anaerobic member of the class Deltaproteobacteria, and proposal of Lujinxingaceae fam. nov.</title>
        <authorList>
            <person name="Guo L.-Y."/>
            <person name="Li C.-M."/>
            <person name="Wang S."/>
            <person name="Du Z.-J."/>
        </authorList>
    </citation>
    <scope>NUCLEOTIDE SEQUENCE [LARGE SCALE GENOMIC DNA]</scope>
    <source>
        <strain evidence="1 2">FA350</strain>
    </source>
</reference>
<dbReference type="RefSeq" id="WP_111335143.1">
    <property type="nucleotide sequence ID" value="NZ_CP030032.1"/>
</dbReference>
<dbReference type="Proteomes" id="UP000249799">
    <property type="component" value="Chromosome"/>
</dbReference>
<evidence type="ECO:0000313" key="2">
    <source>
        <dbReference type="Proteomes" id="UP000249799"/>
    </source>
</evidence>
<dbReference type="AlphaFoldDB" id="A0A2Z4FM53"/>
<name>A0A2Z4FM53_9DELT</name>
<evidence type="ECO:0000313" key="1">
    <source>
        <dbReference type="EMBL" id="AWV90012.1"/>
    </source>
</evidence>
<keyword evidence="2" id="KW-1185">Reference proteome</keyword>
<organism evidence="1 2">
    <name type="scientific">Bradymonas sediminis</name>
    <dbReference type="NCBI Taxonomy" id="1548548"/>
    <lineage>
        <taxon>Bacteria</taxon>
        <taxon>Deltaproteobacteria</taxon>
        <taxon>Bradymonadales</taxon>
        <taxon>Bradymonadaceae</taxon>
        <taxon>Bradymonas</taxon>
    </lineage>
</organism>
<protein>
    <submittedName>
        <fullName evidence="1">Uncharacterized protein</fullName>
    </submittedName>
</protein>
<gene>
    <name evidence="1" type="ORF">DN745_11945</name>
</gene>
<dbReference type="EMBL" id="CP030032">
    <property type="protein sequence ID" value="AWV90012.1"/>
    <property type="molecule type" value="Genomic_DNA"/>
</dbReference>
<dbReference type="KEGG" id="bsed:DN745_11945"/>